<protein>
    <submittedName>
        <fullName evidence="3">Alpha/beta fold hydrolase</fullName>
    </submittedName>
</protein>
<feature type="domain" description="HTH luxR-type" evidence="2">
    <location>
        <begin position="299"/>
        <end position="364"/>
    </location>
</feature>
<dbReference type="PROSITE" id="PS50043">
    <property type="entry name" value="HTH_LUXR_2"/>
    <property type="match status" value="1"/>
</dbReference>
<feature type="region of interest" description="Disordered" evidence="1">
    <location>
        <begin position="1"/>
        <end position="21"/>
    </location>
</feature>
<dbReference type="Pfam" id="PF00561">
    <property type="entry name" value="Abhydrolase_1"/>
    <property type="match status" value="1"/>
</dbReference>
<dbReference type="Gene3D" id="3.40.50.1820">
    <property type="entry name" value="alpha/beta hydrolase"/>
    <property type="match status" value="1"/>
</dbReference>
<evidence type="ECO:0000313" key="3">
    <source>
        <dbReference type="EMBL" id="GAA2132392.1"/>
    </source>
</evidence>
<dbReference type="InterPro" id="IPR000792">
    <property type="entry name" value="Tscrpt_reg_LuxR_C"/>
</dbReference>
<dbReference type="InterPro" id="IPR016032">
    <property type="entry name" value="Sig_transdc_resp-reg_C-effctor"/>
</dbReference>
<comment type="caution">
    <text evidence="3">The sequence shown here is derived from an EMBL/GenBank/DDBJ whole genome shotgun (WGS) entry which is preliminary data.</text>
</comment>
<organism evidence="3 4">
    <name type="scientific">Nocardioides bigeumensis</name>
    <dbReference type="NCBI Taxonomy" id="433657"/>
    <lineage>
        <taxon>Bacteria</taxon>
        <taxon>Bacillati</taxon>
        <taxon>Actinomycetota</taxon>
        <taxon>Actinomycetes</taxon>
        <taxon>Propionibacteriales</taxon>
        <taxon>Nocardioidaceae</taxon>
        <taxon>Nocardioides</taxon>
    </lineage>
</organism>
<dbReference type="InterPro" id="IPR036388">
    <property type="entry name" value="WH-like_DNA-bd_sf"/>
</dbReference>
<gene>
    <name evidence="3" type="ORF">GCM10009843_36900</name>
</gene>
<dbReference type="PRINTS" id="PR00038">
    <property type="entry name" value="HTHLUXR"/>
</dbReference>
<dbReference type="SUPFAM" id="SSF46894">
    <property type="entry name" value="C-terminal effector domain of the bipartite response regulators"/>
    <property type="match status" value="1"/>
</dbReference>
<sequence>MPALEDAPENTSGDTLGDSAEDQVVRHADIGGRSVAWSSVGSGPLLVIGGWWSSHLELDWADPAFRAFVRRLARTTRVVRYDRPGAGLSDRGPAPADRDEEVAVLAGVVGEAARPGERVHLFGASSGCPVATTYAAREPDRVDRLILYGGYVRGVDIAAPAARESMLALVGQHWGLGSRVLSEVFMPSANARDRQAFAAFQRRSASREGAVAALRAVYALDASDAVAAVSAPTLVLHRRHDGAIPFALGRDLAERIRRATFVELVGDEHFPWRGDSGAVVDAVETFLAGRAPAAQPPRRTALDPTLSAREREVLRLVAAGRTDAEIAAELVISAHTVHRHVANIRSRLGVTSRAAAAAWAVDHDLL</sequence>
<dbReference type="Proteomes" id="UP001500575">
    <property type="component" value="Unassembled WGS sequence"/>
</dbReference>
<evidence type="ECO:0000313" key="4">
    <source>
        <dbReference type="Proteomes" id="UP001500575"/>
    </source>
</evidence>
<keyword evidence="4" id="KW-1185">Reference proteome</keyword>
<dbReference type="GO" id="GO:0016787">
    <property type="term" value="F:hydrolase activity"/>
    <property type="evidence" value="ECO:0007669"/>
    <property type="project" value="UniProtKB-KW"/>
</dbReference>
<proteinExistence type="predicted"/>
<dbReference type="InterPro" id="IPR029058">
    <property type="entry name" value="AB_hydrolase_fold"/>
</dbReference>
<dbReference type="InterPro" id="IPR050471">
    <property type="entry name" value="AB_hydrolase"/>
</dbReference>
<dbReference type="InterPro" id="IPR000073">
    <property type="entry name" value="AB_hydrolase_1"/>
</dbReference>
<dbReference type="SUPFAM" id="SSF53474">
    <property type="entry name" value="alpha/beta-Hydrolases"/>
    <property type="match status" value="1"/>
</dbReference>
<dbReference type="Gene3D" id="1.10.10.10">
    <property type="entry name" value="Winged helix-like DNA-binding domain superfamily/Winged helix DNA-binding domain"/>
    <property type="match status" value="1"/>
</dbReference>
<name>A0ABN2YUM2_9ACTN</name>
<dbReference type="EMBL" id="BAAAQQ010000013">
    <property type="protein sequence ID" value="GAA2132392.1"/>
    <property type="molecule type" value="Genomic_DNA"/>
</dbReference>
<dbReference type="Pfam" id="PF00196">
    <property type="entry name" value="GerE"/>
    <property type="match status" value="1"/>
</dbReference>
<dbReference type="SMART" id="SM00421">
    <property type="entry name" value="HTH_LUXR"/>
    <property type="match status" value="1"/>
</dbReference>
<evidence type="ECO:0000259" key="2">
    <source>
        <dbReference type="PROSITE" id="PS50043"/>
    </source>
</evidence>
<accession>A0ABN2YUM2</accession>
<reference evidence="3 4" key="1">
    <citation type="journal article" date="2019" name="Int. J. Syst. Evol. Microbiol.">
        <title>The Global Catalogue of Microorganisms (GCM) 10K type strain sequencing project: providing services to taxonomists for standard genome sequencing and annotation.</title>
        <authorList>
            <consortium name="The Broad Institute Genomics Platform"/>
            <consortium name="The Broad Institute Genome Sequencing Center for Infectious Disease"/>
            <person name="Wu L."/>
            <person name="Ma J."/>
        </authorList>
    </citation>
    <scope>NUCLEOTIDE SEQUENCE [LARGE SCALE GENOMIC DNA]</scope>
    <source>
        <strain evidence="3 4">JCM 16021</strain>
    </source>
</reference>
<dbReference type="PANTHER" id="PTHR43433">
    <property type="entry name" value="HYDROLASE, ALPHA/BETA FOLD FAMILY PROTEIN"/>
    <property type="match status" value="1"/>
</dbReference>
<dbReference type="PRINTS" id="PR00111">
    <property type="entry name" value="ABHYDROLASE"/>
</dbReference>
<evidence type="ECO:0000256" key="1">
    <source>
        <dbReference type="SAM" id="MobiDB-lite"/>
    </source>
</evidence>
<dbReference type="CDD" id="cd06170">
    <property type="entry name" value="LuxR_C_like"/>
    <property type="match status" value="1"/>
</dbReference>
<dbReference type="PANTHER" id="PTHR43433:SF8">
    <property type="entry name" value="BIFUNCTIONAL LIPASE_ADENYLATE CYCLASE LIPJ"/>
    <property type="match status" value="1"/>
</dbReference>
<dbReference type="RefSeq" id="WP_344305294.1">
    <property type="nucleotide sequence ID" value="NZ_BAAAQQ010000013.1"/>
</dbReference>
<keyword evidence="3" id="KW-0378">Hydrolase</keyword>